<evidence type="ECO:0000313" key="2">
    <source>
        <dbReference type="Proteomes" id="UP000824238"/>
    </source>
</evidence>
<reference evidence="1" key="1">
    <citation type="submission" date="2020-10" db="EMBL/GenBank/DDBJ databases">
        <authorList>
            <person name="Gilroy R."/>
        </authorList>
    </citation>
    <scope>NUCLEOTIDE SEQUENCE</scope>
    <source>
        <strain evidence="1">ChiGjej3B3-7149</strain>
    </source>
</reference>
<accession>A0A9D1DKV8</accession>
<proteinExistence type="predicted"/>
<protein>
    <submittedName>
        <fullName evidence="1">2-hydroxy-acid oxidase</fullName>
    </submittedName>
</protein>
<dbReference type="Proteomes" id="UP000824238">
    <property type="component" value="Unassembled WGS sequence"/>
</dbReference>
<dbReference type="EMBL" id="DVHH01000092">
    <property type="protein sequence ID" value="HIR54686.1"/>
    <property type="molecule type" value="Genomic_DNA"/>
</dbReference>
<sequence length="58" mass="6559">MPAYKKLTEPVLERLRRVLGEALVFGEAVKEDFSHDEMPIYGKFAPEAVCFPSSTEEV</sequence>
<organism evidence="1 2">
    <name type="scientific">Candidatus Scatomorpha intestinigallinarum</name>
    <dbReference type="NCBI Taxonomy" id="2840923"/>
    <lineage>
        <taxon>Bacteria</taxon>
        <taxon>Bacillati</taxon>
        <taxon>Bacillota</taxon>
        <taxon>Clostridia</taxon>
        <taxon>Eubacteriales</taxon>
        <taxon>Candidatus Scatomorpha</taxon>
    </lineage>
</organism>
<comment type="caution">
    <text evidence="1">The sequence shown here is derived from an EMBL/GenBank/DDBJ whole genome shotgun (WGS) entry which is preliminary data.</text>
</comment>
<dbReference type="AlphaFoldDB" id="A0A9D1DKV8"/>
<evidence type="ECO:0000313" key="1">
    <source>
        <dbReference type="EMBL" id="HIR54686.1"/>
    </source>
</evidence>
<feature type="non-terminal residue" evidence="1">
    <location>
        <position position="58"/>
    </location>
</feature>
<reference evidence="1" key="2">
    <citation type="journal article" date="2021" name="PeerJ">
        <title>Extensive microbial diversity within the chicken gut microbiome revealed by metagenomics and culture.</title>
        <authorList>
            <person name="Gilroy R."/>
            <person name="Ravi A."/>
            <person name="Getino M."/>
            <person name="Pursley I."/>
            <person name="Horton D.L."/>
            <person name="Alikhan N.F."/>
            <person name="Baker D."/>
            <person name="Gharbi K."/>
            <person name="Hall N."/>
            <person name="Watson M."/>
            <person name="Adriaenssens E.M."/>
            <person name="Foster-Nyarko E."/>
            <person name="Jarju S."/>
            <person name="Secka A."/>
            <person name="Antonio M."/>
            <person name="Oren A."/>
            <person name="Chaudhuri R.R."/>
            <person name="La Ragione R."/>
            <person name="Hildebrand F."/>
            <person name="Pallen M.J."/>
        </authorList>
    </citation>
    <scope>NUCLEOTIDE SEQUENCE</scope>
    <source>
        <strain evidence="1">ChiGjej3B3-7149</strain>
    </source>
</reference>
<name>A0A9D1DKV8_9FIRM</name>
<gene>
    <name evidence="1" type="ORF">IAD36_03665</name>
</gene>